<proteinExistence type="inferred from homology"/>
<comment type="subcellular location">
    <subcellularLocation>
        <location evidence="1">Cell membrane</location>
        <topology evidence="1">Multi-pass membrane protein</topology>
    </subcellularLocation>
</comment>
<evidence type="ECO:0000256" key="8">
    <source>
        <dbReference type="SAM" id="Phobius"/>
    </source>
</evidence>
<dbReference type="InterPro" id="IPR003838">
    <property type="entry name" value="ABC3_permease_C"/>
</dbReference>
<dbReference type="RefSeq" id="WP_353303202.1">
    <property type="nucleotide sequence ID" value="NZ_BAABWN010000007.1"/>
</dbReference>
<organism evidence="11 12">
    <name type="scientific">Sessilibacter corallicola</name>
    <dbReference type="NCBI Taxonomy" id="2904075"/>
    <lineage>
        <taxon>Bacteria</taxon>
        <taxon>Pseudomonadati</taxon>
        <taxon>Pseudomonadota</taxon>
        <taxon>Gammaproteobacteria</taxon>
        <taxon>Cellvibrionales</taxon>
        <taxon>Cellvibrionaceae</taxon>
        <taxon>Sessilibacter</taxon>
    </lineage>
</organism>
<keyword evidence="11" id="KW-0449">Lipoprotein</keyword>
<evidence type="ECO:0000256" key="4">
    <source>
        <dbReference type="ARBA" id="ARBA00022475"/>
    </source>
</evidence>
<feature type="domain" description="MacB-like periplasmic core" evidence="10">
    <location>
        <begin position="34"/>
        <end position="200"/>
    </location>
</feature>
<dbReference type="NCBIfam" id="TIGR02212">
    <property type="entry name" value="lolCE"/>
    <property type="match status" value="1"/>
</dbReference>
<evidence type="ECO:0000256" key="3">
    <source>
        <dbReference type="ARBA" id="ARBA00022448"/>
    </source>
</evidence>
<feature type="domain" description="ABC3 transporter permease C-terminal" evidence="9">
    <location>
        <begin position="281"/>
        <end position="414"/>
    </location>
</feature>
<dbReference type="EMBL" id="BAABWN010000007">
    <property type="protein sequence ID" value="GAA6168492.1"/>
    <property type="molecule type" value="Genomic_DNA"/>
</dbReference>
<feature type="transmembrane region" description="Helical" evidence="8">
    <location>
        <begin position="322"/>
        <end position="346"/>
    </location>
</feature>
<feature type="transmembrane region" description="Helical" evidence="8">
    <location>
        <begin position="29"/>
        <end position="55"/>
    </location>
</feature>
<accession>A0ABQ0AA06</accession>
<keyword evidence="5 8" id="KW-0812">Transmembrane</keyword>
<dbReference type="Pfam" id="PF12704">
    <property type="entry name" value="MacB_PCD"/>
    <property type="match status" value="1"/>
</dbReference>
<dbReference type="Pfam" id="PF02687">
    <property type="entry name" value="FtsX"/>
    <property type="match status" value="1"/>
</dbReference>
<dbReference type="Proteomes" id="UP001465153">
    <property type="component" value="Unassembled WGS sequence"/>
</dbReference>
<comment type="caution">
    <text evidence="11">The sequence shown here is derived from an EMBL/GenBank/DDBJ whole genome shotgun (WGS) entry which is preliminary data.</text>
</comment>
<keyword evidence="12" id="KW-1185">Reference proteome</keyword>
<dbReference type="InterPro" id="IPR051447">
    <property type="entry name" value="Lipoprotein-release_system"/>
</dbReference>
<keyword evidence="3" id="KW-0813">Transport</keyword>
<evidence type="ECO:0000313" key="12">
    <source>
        <dbReference type="Proteomes" id="UP001465153"/>
    </source>
</evidence>
<keyword evidence="6 8" id="KW-1133">Transmembrane helix</keyword>
<sequence length="421" mass="45589">MNSIKPTTSARLAWFVGRRFGGSNNNSQLVSFISGISTVGLVLGVAMLVVVVAIMNGFDRDLRTKILSVVPQASLFHRDGIENWPQEIERISTLPGYERVEAAAPFVHLEGMISRGKTVIPALVYGVDPVLEADVSHITDYLHFETLQRLGQEPNSFVLGKGLAEKLSVAVGDTVSFIAPKPNGRAKAAGVVQLKIIALLETRTELDHKLGVMSLNQASKLTTIPGTVTGIRLRLYDLFDAPWVVSGISRQLPYGYYTSDWTRTHGNLYHAVQMSSSLVSLLLVLIIGIAVFNVVSTLVLAVVEKQGDIAILRTMGASPGDILRIFMVQGSVVGLLGTGIGVLVGLGLSWVAPHLLVAIEQLSGTDILRSDIYPVSDLPIDNRWQDIVFIAIVALVLSFLASIYPAWKASKIQPAEALRYD</sequence>
<evidence type="ECO:0000256" key="1">
    <source>
        <dbReference type="ARBA" id="ARBA00004651"/>
    </source>
</evidence>
<feature type="transmembrane region" description="Helical" evidence="8">
    <location>
        <begin position="278"/>
        <end position="302"/>
    </location>
</feature>
<reference evidence="11 12" key="1">
    <citation type="submission" date="2024-04" db="EMBL/GenBank/DDBJ databases">
        <title>Draft genome sequence of Sessilibacter corallicola NBRC 116591.</title>
        <authorList>
            <person name="Miyakawa T."/>
            <person name="Kusuya Y."/>
            <person name="Miura T."/>
        </authorList>
    </citation>
    <scope>NUCLEOTIDE SEQUENCE [LARGE SCALE GENOMIC DNA]</scope>
    <source>
        <strain evidence="11 12">KU-00831-HH</strain>
    </source>
</reference>
<keyword evidence="4" id="KW-1003">Cell membrane</keyword>
<dbReference type="InterPro" id="IPR011925">
    <property type="entry name" value="LolCE_TM"/>
</dbReference>
<evidence type="ECO:0000313" key="11">
    <source>
        <dbReference type="EMBL" id="GAA6168492.1"/>
    </source>
</evidence>
<evidence type="ECO:0000256" key="2">
    <source>
        <dbReference type="ARBA" id="ARBA00005236"/>
    </source>
</evidence>
<dbReference type="PANTHER" id="PTHR30489">
    <property type="entry name" value="LIPOPROTEIN-RELEASING SYSTEM TRANSMEMBRANE PROTEIN LOLE"/>
    <property type="match status" value="1"/>
</dbReference>
<keyword evidence="7 8" id="KW-0472">Membrane</keyword>
<feature type="transmembrane region" description="Helical" evidence="8">
    <location>
        <begin position="387"/>
        <end position="407"/>
    </location>
</feature>
<evidence type="ECO:0000259" key="9">
    <source>
        <dbReference type="Pfam" id="PF02687"/>
    </source>
</evidence>
<name>A0ABQ0AA06_9GAMM</name>
<evidence type="ECO:0000256" key="6">
    <source>
        <dbReference type="ARBA" id="ARBA00022989"/>
    </source>
</evidence>
<evidence type="ECO:0000256" key="5">
    <source>
        <dbReference type="ARBA" id="ARBA00022692"/>
    </source>
</evidence>
<evidence type="ECO:0000259" key="10">
    <source>
        <dbReference type="Pfam" id="PF12704"/>
    </source>
</evidence>
<dbReference type="PANTHER" id="PTHR30489:SF0">
    <property type="entry name" value="LIPOPROTEIN-RELEASING SYSTEM TRANSMEMBRANE PROTEIN LOLE"/>
    <property type="match status" value="1"/>
</dbReference>
<evidence type="ECO:0000256" key="7">
    <source>
        <dbReference type="ARBA" id="ARBA00023136"/>
    </source>
</evidence>
<gene>
    <name evidence="11" type="ORF">NBRC116591_23030</name>
</gene>
<protein>
    <submittedName>
        <fullName evidence="11">Lipoprotein-releasing ABC transporter permease subunit</fullName>
    </submittedName>
</protein>
<dbReference type="InterPro" id="IPR025857">
    <property type="entry name" value="MacB_PCD"/>
</dbReference>
<comment type="similarity">
    <text evidence="2">Belongs to the ABC-4 integral membrane protein family. LolC/E subfamily.</text>
</comment>